<keyword evidence="3" id="KW-1185">Reference proteome</keyword>
<evidence type="ECO:0000313" key="2">
    <source>
        <dbReference type="EMBL" id="BBY25516.1"/>
    </source>
</evidence>
<evidence type="ECO:0000256" key="1">
    <source>
        <dbReference type="SAM" id="Phobius"/>
    </source>
</evidence>
<name>A0A7I7QHW5_9MYCO</name>
<proteinExistence type="predicted"/>
<accession>A0A7I7QHW5</accession>
<protein>
    <submittedName>
        <fullName evidence="2">Uncharacterized protein</fullName>
    </submittedName>
</protein>
<feature type="transmembrane region" description="Helical" evidence="1">
    <location>
        <begin position="20"/>
        <end position="46"/>
    </location>
</feature>
<dbReference type="KEGG" id="msto:MSTO_57210"/>
<dbReference type="Proteomes" id="UP000467130">
    <property type="component" value="Chromosome"/>
</dbReference>
<evidence type="ECO:0000313" key="3">
    <source>
        <dbReference type="Proteomes" id="UP000467130"/>
    </source>
</evidence>
<dbReference type="EMBL" id="AP022587">
    <property type="protein sequence ID" value="BBY25516.1"/>
    <property type="molecule type" value="Genomic_DNA"/>
</dbReference>
<keyword evidence="1" id="KW-0472">Membrane</keyword>
<dbReference type="AlphaFoldDB" id="A0A7I7QHW5"/>
<sequence>MSGFLNWWDGNELWISGLPFVLQAMVVMPVVLAVAYFAAVALDAVLSKGIELLRRARQVDGTSR</sequence>
<reference evidence="2 3" key="1">
    <citation type="journal article" date="2019" name="Emerg. Microbes Infect.">
        <title>Comprehensive subspecies identification of 175 nontuberculous mycobacteria species based on 7547 genomic profiles.</title>
        <authorList>
            <person name="Matsumoto Y."/>
            <person name="Kinjo T."/>
            <person name="Motooka D."/>
            <person name="Nabeya D."/>
            <person name="Jung N."/>
            <person name="Uechi K."/>
            <person name="Horii T."/>
            <person name="Iida T."/>
            <person name="Fujita J."/>
            <person name="Nakamura S."/>
        </authorList>
    </citation>
    <scope>NUCLEOTIDE SEQUENCE [LARGE SCALE GENOMIC DNA]</scope>
    <source>
        <strain evidence="2 3">JCM 17783</strain>
    </source>
</reference>
<keyword evidence="1" id="KW-0812">Transmembrane</keyword>
<keyword evidence="1" id="KW-1133">Transmembrane helix</keyword>
<organism evidence="2 3">
    <name type="scientific">Mycobacterium stomatepiae</name>
    <dbReference type="NCBI Taxonomy" id="470076"/>
    <lineage>
        <taxon>Bacteria</taxon>
        <taxon>Bacillati</taxon>
        <taxon>Actinomycetota</taxon>
        <taxon>Actinomycetes</taxon>
        <taxon>Mycobacteriales</taxon>
        <taxon>Mycobacteriaceae</taxon>
        <taxon>Mycobacterium</taxon>
        <taxon>Mycobacterium simiae complex</taxon>
    </lineage>
</organism>
<gene>
    <name evidence="2" type="ORF">MSTO_57210</name>
</gene>